<evidence type="ECO:0000313" key="2">
    <source>
        <dbReference type="Proteomes" id="UP001156484"/>
    </source>
</evidence>
<organism evidence="1 2">
    <name type="scientific">Rhodococcus sacchari</name>
    <dbReference type="NCBI Taxonomy" id="2962047"/>
    <lineage>
        <taxon>Bacteria</taxon>
        <taxon>Bacillati</taxon>
        <taxon>Actinomycetota</taxon>
        <taxon>Actinomycetes</taxon>
        <taxon>Mycobacteriales</taxon>
        <taxon>Nocardiaceae</taxon>
        <taxon>Rhodococcus</taxon>
    </lineage>
</organism>
<proteinExistence type="predicted"/>
<keyword evidence="2" id="KW-1185">Reference proteome</keyword>
<sequence>MTSVAVVLCVTVVVAVVLWIRVGVRRMRTLQERHRESLRLLLHELDDRYDLVPALIAASAGAGVERERIRPVVGARSLAIGVRDRRLGLAERAGAENALSAMLHDLIGGLEGVNHWPFIRVARELQSRERRIGGAVRVHNDLGRTLNESVARFPTSLFAKVAGIGPVALFEAPAPVAVAERTDVRATAPTGAETTAATGAETTAATGEITADGGADTVAA</sequence>
<gene>
    <name evidence="1" type="ORF">OED52_17305</name>
</gene>
<dbReference type="Proteomes" id="UP001156484">
    <property type="component" value="Chromosome"/>
</dbReference>
<protein>
    <submittedName>
        <fullName evidence="1">LemA family protein</fullName>
    </submittedName>
</protein>
<name>A0ACD4DEH7_9NOCA</name>
<dbReference type="EMBL" id="CP107551">
    <property type="protein sequence ID" value="UYP18397.1"/>
    <property type="molecule type" value="Genomic_DNA"/>
</dbReference>
<reference evidence="1" key="1">
    <citation type="submission" date="2022-10" db="EMBL/GenBank/DDBJ databases">
        <title>Rhodococcus ferula Z13 complete genome.</title>
        <authorList>
            <person name="Long X."/>
            <person name="Zang M."/>
        </authorList>
    </citation>
    <scope>NUCLEOTIDE SEQUENCE</scope>
    <source>
        <strain evidence="1">Z13</strain>
    </source>
</reference>
<accession>A0ACD4DEH7</accession>
<evidence type="ECO:0000313" key="1">
    <source>
        <dbReference type="EMBL" id="UYP18397.1"/>
    </source>
</evidence>